<name>A0A9J6FJV5_HAELO</name>
<reference evidence="2 3" key="1">
    <citation type="journal article" date="2020" name="Cell">
        <title>Large-Scale Comparative Analyses of Tick Genomes Elucidate Their Genetic Diversity and Vector Capacities.</title>
        <authorList>
            <consortium name="Tick Genome and Microbiome Consortium (TIGMIC)"/>
            <person name="Jia N."/>
            <person name="Wang J."/>
            <person name="Shi W."/>
            <person name="Du L."/>
            <person name="Sun Y."/>
            <person name="Zhan W."/>
            <person name="Jiang J.F."/>
            <person name="Wang Q."/>
            <person name="Zhang B."/>
            <person name="Ji P."/>
            <person name="Bell-Sakyi L."/>
            <person name="Cui X.M."/>
            <person name="Yuan T.T."/>
            <person name="Jiang B.G."/>
            <person name="Yang W.F."/>
            <person name="Lam T.T."/>
            <person name="Chang Q.C."/>
            <person name="Ding S.J."/>
            <person name="Wang X.J."/>
            <person name="Zhu J.G."/>
            <person name="Ruan X.D."/>
            <person name="Zhao L."/>
            <person name="Wei J.T."/>
            <person name="Ye R.Z."/>
            <person name="Que T.C."/>
            <person name="Du C.H."/>
            <person name="Zhou Y.H."/>
            <person name="Cheng J.X."/>
            <person name="Dai P.F."/>
            <person name="Guo W.B."/>
            <person name="Han X.H."/>
            <person name="Huang E.J."/>
            <person name="Li L.F."/>
            <person name="Wei W."/>
            <person name="Gao Y.C."/>
            <person name="Liu J.Z."/>
            <person name="Shao H.Z."/>
            <person name="Wang X."/>
            <person name="Wang C.C."/>
            <person name="Yang T.C."/>
            <person name="Huo Q.B."/>
            <person name="Li W."/>
            <person name="Chen H.Y."/>
            <person name="Chen S.E."/>
            <person name="Zhou L.G."/>
            <person name="Ni X.B."/>
            <person name="Tian J.H."/>
            <person name="Sheng Y."/>
            <person name="Liu T."/>
            <person name="Pan Y.S."/>
            <person name="Xia L.Y."/>
            <person name="Li J."/>
            <person name="Zhao F."/>
            <person name="Cao W.C."/>
        </authorList>
    </citation>
    <scope>NUCLEOTIDE SEQUENCE [LARGE SCALE GENOMIC DNA]</scope>
    <source>
        <strain evidence="2">HaeL-2018</strain>
    </source>
</reference>
<accession>A0A9J6FJV5</accession>
<sequence>MRVFRPGNEGATVSRKHPRQASRWSACERRSRAPTGRAFHELVPSPLPARGRPIRGTGRNCRRPSVGTGTHSFSTWSASWAGTWRTLSPKQRHSVPWAQQWQPSEAAVSVNGTGKCVPAAAVANSSSSSSGAPARRPVIASWAVERALNPGARPRAYRGADRSAAACARNKWPPSRTVLPRAENFCAPAHLSSRGAQEVPRRNVLSLSFLENNNHENRIEANARFGRFSELSTTF</sequence>
<dbReference type="AlphaFoldDB" id="A0A9J6FJV5"/>
<comment type="caution">
    <text evidence="2">The sequence shown here is derived from an EMBL/GenBank/DDBJ whole genome shotgun (WGS) entry which is preliminary data.</text>
</comment>
<dbReference type="EMBL" id="JABSTR010000001">
    <property type="protein sequence ID" value="KAH9362204.1"/>
    <property type="molecule type" value="Genomic_DNA"/>
</dbReference>
<evidence type="ECO:0000313" key="3">
    <source>
        <dbReference type="Proteomes" id="UP000821853"/>
    </source>
</evidence>
<protein>
    <submittedName>
        <fullName evidence="2">Uncharacterized protein</fullName>
    </submittedName>
</protein>
<feature type="region of interest" description="Disordered" evidence="1">
    <location>
        <begin position="1"/>
        <end position="72"/>
    </location>
</feature>
<keyword evidence="3" id="KW-1185">Reference proteome</keyword>
<proteinExistence type="predicted"/>
<dbReference type="Proteomes" id="UP000821853">
    <property type="component" value="Chromosome 1"/>
</dbReference>
<gene>
    <name evidence="2" type="ORF">HPB48_002182</name>
</gene>
<dbReference type="VEuPathDB" id="VectorBase:HLOH_063857"/>
<organism evidence="2 3">
    <name type="scientific">Haemaphysalis longicornis</name>
    <name type="common">Bush tick</name>
    <dbReference type="NCBI Taxonomy" id="44386"/>
    <lineage>
        <taxon>Eukaryota</taxon>
        <taxon>Metazoa</taxon>
        <taxon>Ecdysozoa</taxon>
        <taxon>Arthropoda</taxon>
        <taxon>Chelicerata</taxon>
        <taxon>Arachnida</taxon>
        <taxon>Acari</taxon>
        <taxon>Parasitiformes</taxon>
        <taxon>Ixodida</taxon>
        <taxon>Ixodoidea</taxon>
        <taxon>Ixodidae</taxon>
        <taxon>Haemaphysalinae</taxon>
        <taxon>Haemaphysalis</taxon>
    </lineage>
</organism>
<evidence type="ECO:0000313" key="2">
    <source>
        <dbReference type="EMBL" id="KAH9362204.1"/>
    </source>
</evidence>
<evidence type="ECO:0000256" key="1">
    <source>
        <dbReference type="SAM" id="MobiDB-lite"/>
    </source>
</evidence>